<dbReference type="OMA" id="HTKRNEI"/>
<keyword evidence="4" id="KW-1185">Reference proteome</keyword>
<evidence type="ECO:0000313" key="4">
    <source>
        <dbReference type="Proteomes" id="UP000825935"/>
    </source>
</evidence>
<accession>A0A8T2RJ84</accession>
<evidence type="ECO:0000259" key="2">
    <source>
        <dbReference type="SMART" id="SM00387"/>
    </source>
</evidence>
<evidence type="ECO:0000313" key="3">
    <source>
        <dbReference type="EMBL" id="KAH7295635.1"/>
    </source>
</evidence>
<feature type="region of interest" description="Disordered" evidence="1">
    <location>
        <begin position="238"/>
        <end position="266"/>
    </location>
</feature>
<dbReference type="PANTHER" id="PTHR48206">
    <property type="entry name" value="CHLOROPLAST SENSOR KINASE, CHLOROPLASTIC"/>
    <property type="match status" value="1"/>
</dbReference>
<dbReference type="PANTHER" id="PTHR48206:SF1">
    <property type="entry name" value="CHLOROPLAST SENSOR KINASE, CHLOROPLASTIC"/>
    <property type="match status" value="1"/>
</dbReference>
<reference evidence="3 4" key="1">
    <citation type="submission" date="2021-08" db="EMBL/GenBank/DDBJ databases">
        <title>WGS assembly of Ceratopteris richardii.</title>
        <authorList>
            <person name="Marchant D.B."/>
            <person name="Chen G."/>
            <person name="Jenkins J."/>
            <person name="Shu S."/>
            <person name="Leebens-Mack J."/>
            <person name="Grimwood J."/>
            <person name="Schmutz J."/>
            <person name="Soltis P."/>
            <person name="Soltis D."/>
            <person name="Chen Z.-H."/>
        </authorList>
    </citation>
    <scope>NUCLEOTIDE SEQUENCE [LARGE SCALE GENOMIC DNA]</scope>
    <source>
        <strain evidence="3">Whitten #5841</strain>
        <tissue evidence="3">Leaf</tissue>
    </source>
</reference>
<dbReference type="Proteomes" id="UP000825935">
    <property type="component" value="Chromosome 27"/>
</dbReference>
<dbReference type="OrthoDB" id="43364at2759"/>
<name>A0A8T2RJ84_CERRI</name>
<organism evidence="3 4">
    <name type="scientific">Ceratopteris richardii</name>
    <name type="common">Triangle waterfern</name>
    <dbReference type="NCBI Taxonomy" id="49495"/>
    <lineage>
        <taxon>Eukaryota</taxon>
        <taxon>Viridiplantae</taxon>
        <taxon>Streptophyta</taxon>
        <taxon>Embryophyta</taxon>
        <taxon>Tracheophyta</taxon>
        <taxon>Polypodiopsida</taxon>
        <taxon>Polypodiidae</taxon>
        <taxon>Polypodiales</taxon>
        <taxon>Pteridineae</taxon>
        <taxon>Pteridaceae</taxon>
        <taxon>Parkerioideae</taxon>
        <taxon>Ceratopteris</taxon>
    </lineage>
</organism>
<comment type="caution">
    <text evidence="3">The sequence shown here is derived from an EMBL/GenBank/DDBJ whole genome shotgun (WGS) entry which is preliminary data.</text>
</comment>
<proteinExistence type="predicted"/>
<sequence>MVDSLVSRLTLYPCRLCPHQQQQHQQQHFQTLPFQLRLSDFQKGFNCSQSIHVLRCNCMCFQTLSTWAPTHEILEEPKQNVDSPSSASVIAAAMNAVGHSNINFLQKLDKQPRGVFSGPSKDFLELCQQQLAICDSLFGRKAKLTVYIRPVESYGTPDLELRRVAAHPKWTMGDSNETLVLVGNYGAAGVLRSTESALLAKEVMELPDFNALVLPMVKDLFLVGVLVAEGNVADVEPVSKGNKLRSGEPEWTTQDDGLDSQEHERDLRTGAEVDCTPLLSNDSSSFTSEQKFEGRKIAQSLAIACVMDQRTLLLHQSSWQRGVRVGDLLEQVRGPLAAIRTLGKMLQPQMKKGEISTDILEDILVQGDQIKNVVQQFHELIYFNESPPTLHHNKENENRDSGLLTGDPLTRSGQDGDSAVHDGVVSRYTDSDLNPDNSVSHSSKRDEEAPMPPLALAALPDSTHELCDVLKTLSDLVNSGVALARRKGQTLELKQRPTDGPFYAAIDEYSLRQAFSNLIDSSLQHILPGGWVKVKVMQAPGGGVLVIIEDNGPDYTLLSQAQALAPLGSGLQVGTQGAMDTHIILSIGAELSIAQEILEEFGGVLRIRSPYLPKSVSGMGGTRLEVWLPSPPLRDENS</sequence>
<dbReference type="SMART" id="SM00387">
    <property type="entry name" value="HATPase_c"/>
    <property type="match status" value="1"/>
</dbReference>
<feature type="domain" description="Histidine kinase/HSP90-like ATPase" evidence="2">
    <location>
        <begin position="506"/>
        <end position="632"/>
    </location>
</feature>
<dbReference type="Pfam" id="PF02518">
    <property type="entry name" value="HATPase_c"/>
    <property type="match status" value="1"/>
</dbReference>
<evidence type="ECO:0000256" key="1">
    <source>
        <dbReference type="SAM" id="MobiDB-lite"/>
    </source>
</evidence>
<dbReference type="InterPro" id="IPR053334">
    <property type="entry name" value="Chloroplast_Sensor_Kinase"/>
</dbReference>
<gene>
    <name evidence="3" type="ORF">KP509_27G058100</name>
</gene>
<dbReference type="InterPro" id="IPR003594">
    <property type="entry name" value="HATPase_dom"/>
</dbReference>
<dbReference type="AlphaFoldDB" id="A0A8T2RJ84"/>
<dbReference type="SUPFAM" id="SSF55874">
    <property type="entry name" value="ATPase domain of HSP90 chaperone/DNA topoisomerase II/histidine kinase"/>
    <property type="match status" value="1"/>
</dbReference>
<protein>
    <recommendedName>
        <fullName evidence="2">Histidine kinase/HSP90-like ATPase domain-containing protein</fullName>
    </recommendedName>
</protein>
<dbReference type="Gene3D" id="3.30.565.10">
    <property type="entry name" value="Histidine kinase-like ATPase, C-terminal domain"/>
    <property type="match status" value="1"/>
</dbReference>
<dbReference type="EMBL" id="CM035432">
    <property type="protein sequence ID" value="KAH7295635.1"/>
    <property type="molecule type" value="Genomic_DNA"/>
</dbReference>
<dbReference type="InterPro" id="IPR036890">
    <property type="entry name" value="HATPase_C_sf"/>
</dbReference>
<feature type="region of interest" description="Disordered" evidence="1">
    <location>
        <begin position="387"/>
        <end position="451"/>
    </location>
</feature>
<feature type="compositionally biased region" description="Polar residues" evidence="1">
    <location>
        <begin position="431"/>
        <end position="441"/>
    </location>
</feature>